<evidence type="ECO:0000256" key="1">
    <source>
        <dbReference type="ARBA" id="ARBA00008950"/>
    </source>
</evidence>
<keyword evidence="5" id="KW-1185">Reference proteome</keyword>
<dbReference type="SUPFAM" id="SSF56300">
    <property type="entry name" value="Metallo-dependent phosphatases"/>
    <property type="match status" value="1"/>
</dbReference>
<dbReference type="InterPro" id="IPR024654">
    <property type="entry name" value="Calcineurin-like_PHP_lpxH"/>
</dbReference>
<dbReference type="OrthoDB" id="9800565at2"/>
<evidence type="ECO:0000313" key="4">
    <source>
        <dbReference type="EMBL" id="SHD76846.1"/>
    </source>
</evidence>
<proteinExistence type="inferred from homology"/>
<evidence type="ECO:0000313" key="5">
    <source>
        <dbReference type="Proteomes" id="UP000245423"/>
    </source>
</evidence>
<feature type="domain" description="Calcineurin-like phosphoesterase" evidence="3">
    <location>
        <begin position="1"/>
        <end position="149"/>
    </location>
</feature>
<keyword evidence="2" id="KW-0479">Metal-binding</keyword>
<dbReference type="EMBL" id="LT669839">
    <property type="protein sequence ID" value="SHD76846.1"/>
    <property type="molecule type" value="Genomic_DNA"/>
</dbReference>
<dbReference type="RefSeq" id="WP_005586030.1">
    <property type="nucleotide sequence ID" value="NZ_LT669839.1"/>
</dbReference>
<dbReference type="InterPro" id="IPR029052">
    <property type="entry name" value="Metallo-depent_PP-like"/>
</dbReference>
<dbReference type="Gene3D" id="3.60.21.10">
    <property type="match status" value="1"/>
</dbReference>
<keyword evidence="4" id="KW-0378">Hydrolase</keyword>
<sequence length="159" mass="18150">MKIIAVSDTHGRIEEFVNKVNSMEKADLIIHLGDYVEDGLDIENKTGIKTVIVKGNGDFFYQEYKEDEILEIEGKRILLTHGHKYNVRYGIDNLLYKGEEVKADLILFGHTHVSTFIEESGIIVMNPGSPSMPRGFDRRKTFGIIDIKQKINIKIIELN</sequence>
<comment type="cofactor">
    <cofactor evidence="2">
        <name>a divalent metal cation</name>
        <dbReference type="ChEBI" id="CHEBI:60240"/>
    </cofactor>
</comment>
<dbReference type="CDD" id="cd00841">
    <property type="entry name" value="MPP_YfcE"/>
    <property type="match status" value="1"/>
</dbReference>
<dbReference type="GO" id="GO:0046872">
    <property type="term" value="F:metal ion binding"/>
    <property type="evidence" value="ECO:0007669"/>
    <property type="project" value="UniProtKB-KW"/>
</dbReference>
<dbReference type="InterPro" id="IPR041802">
    <property type="entry name" value="MPP_YfcE"/>
</dbReference>
<dbReference type="NCBIfam" id="TIGR00040">
    <property type="entry name" value="yfcE"/>
    <property type="match status" value="1"/>
</dbReference>
<reference evidence="4 5" key="1">
    <citation type="submission" date="2016-11" db="EMBL/GenBank/DDBJ databases">
        <authorList>
            <person name="Manzoor S."/>
        </authorList>
    </citation>
    <scope>NUCLEOTIDE SEQUENCE [LARGE SCALE GENOMIC DNA]</scope>
    <source>
        <strain evidence="4">Clostridium ultunense strain Esp</strain>
    </source>
</reference>
<protein>
    <recommendedName>
        <fullName evidence="2">Phosphoesterase</fullName>
        <ecNumber evidence="2">3.1.4.-</ecNumber>
    </recommendedName>
</protein>
<evidence type="ECO:0000259" key="3">
    <source>
        <dbReference type="Pfam" id="PF12850"/>
    </source>
</evidence>
<organism evidence="4 5">
    <name type="scientific">[Clostridium] ultunense Esp</name>
    <dbReference type="NCBI Taxonomy" id="1288971"/>
    <lineage>
        <taxon>Bacteria</taxon>
        <taxon>Bacillati</taxon>
        <taxon>Bacillota</taxon>
        <taxon>Tissierellia</taxon>
        <taxon>Tissierellales</taxon>
        <taxon>Tepidimicrobiaceae</taxon>
        <taxon>Schnuerera</taxon>
    </lineage>
</organism>
<dbReference type="HOGENOM" id="CLU_063749_2_1_9"/>
<dbReference type="AlphaFoldDB" id="M1YZE0"/>
<evidence type="ECO:0000256" key="2">
    <source>
        <dbReference type="RuleBase" id="RU362039"/>
    </source>
</evidence>
<dbReference type="InterPro" id="IPR000979">
    <property type="entry name" value="Phosphodiesterase_MJ0936/Vps29"/>
</dbReference>
<dbReference type="GO" id="GO:0016787">
    <property type="term" value="F:hydrolase activity"/>
    <property type="evidence" value="ECO:0007669"/>
    <property type="project" value="UniProtKB-UniRule"/>
</dbReference>
<dbReference type="PANTHER" id="PTHR11124">
    <property type="entry name" value="VACUOLAR SORTING PROTEIN VPS29"/>
    <property type="match status" value="1"/>
</dbReference>
<dbReference type="Proteomes" id="UP000245423">
    <property type="component" value="Chromosome 1"/>
</dbReference>
<accession>M1YZE0</accession>
<comment type="similarity">
    <text evidence="1 2">Belongs to the metallophosphoesterase superfamily. YfcE family.</text>
</comment>
<gene>
    <name evidence="4" type="ORF">CUESP1_1481</name>
</gene>
<name>M1YZE0_9FIRM</name>
<dbReference type="Pfam" id="PF12850">
    <property type="entry name" value="Metallophos_2"/>
    <property type="match status" value="1"/>
</dbReference>
<dbReference type="EC" id="3.1.4.-" evidence="2"/>